<dbReference type="Proteomes" id="UP000663866">
    <property type="component" value="Unassembled WGS sequence"/>
</dbReference>
<reference evidence="1" key="1">
    <citation type="submission" date="2021-02" db="EMBL/GenBank/DDBJ databases">
        <authorList>
            <person name="Nowell W R."/>
        </authorList>
    </citation>
    <scope>NUCLEOTIDE SEQUENCE</scope>
</reference>
<keyword evidence="4" id="KW-1185">Reference proteome</keyword>
<proteinExistence type="predicted"/>
<feature type="non-terminal residue" evidence="1">
    <location>
        <position position="1"/>
    </location>
</feature>
<accession>A0A817AJ55</accession>
<dbReference type="AlphaFoldDB" id="A0A817AJ55"/>
<organism evidence="1 3">
    <name type="scientific">Rotaria magnacalcarata</name>
    <dbReference type="NCBI Taxonomy" id="392030"/>
    <lineage>
        <taxon>Eukaryota</taxon>
        <taxon>Metazoa</taxon>
        <taxon>Spiralia</taxon>
        <taxon>Gnathifera</taxon>
        <taxon>Rotifera</taxon>
        <taxon>Eurotatoria</taxon>
        <taxon>Bdelloidea</taxon>
        <taxon>Philodinida</taxon>
        <taxon>Philodinidae</taxon>
        <taxon>Rotaria</taxon>
    </lineage>
</organism>
<sequence>RSITPRRKPSKGALIQIHFVYENHPSIIILIEALYLPDESSPTFGKIRKLYRTIFSNKHCIFAWGDVEKKLSKFYQYNLFDEDDIKQLIPKHKTSLKNGIMKIIHHHPICESKPTKHIPYKWLFI</sequence>
<name>A0A817AJ55_9BILA</name>
<dbReference type="EMBL" id="CAJOBG010040802">
    <property type="protein sequence ID" value="CAF4402515.1"/>
    <property type="molecule type" value="Genomic_DNA"/>
</dbReference>
<evidence type="ECO:0000313" key="4">
    <source>
        <dbReference type="Proteomes" id="UP000663866"/>
    </source>
</evidence>
<dbReference type="EMBL" id="CAJNRE010021404">
    <property type="protein sequence ID" value="CAF2257649.1"/>
    <property type="molecule type" value="Genomic_DNA"/>
</dbReference>
<evidence type="ECO:0000313" key="1">
    <source>
        <dbReference type="EMBL" id="CAF2257649.1"/>
    </source>
</evidence>
<dbReference type="Proteomes" id="UP000663824">
    <property type="component" value="Unassembled WGS sequence"/>
</dbReference>
<evidence type="ECO:0000313" key="2">
    <source>
        <dbReference type="EMBL" id="CAF4402515.1"/>
    </source>
</evidence>
<evidence type="ECO:0000313" key="3">
    <source>
        <dbReference type="Proteomes" id="UP000663824"/>
    </source>
</evidence>
<gene>
    <name evidence="1" type="ORF">MBJ925_LOCUS38319</name>
    <name evidence="2" type="ORF">OVN521_LOCUS34958</name>
</gene>
<protein>
    <submittedName>
        <fullName evidence="1">Uncharacterized protein</fullName>
    </submittedName>
</protein>
<comment type="caution">
    <text evidence="1">The sequence shown here is derived from an EMBL/GenBank/DDBJ whole genome shotgun (WGS) entry which is preliminary data.</text>
</comment>